<evidence type="ECO:0000313" key="8">
    <source>
        <dbReference type="Proteomes" id="UP000011944"/>
    </source>
</evidence>
<accession>M1ZS55</accession>
<keyword evidence="4 6" id="KW-1133">Transmembrane helix</keyword>
<evidence type="ECO:0000256" key="5">
    <source>
        <dbReference type="ARBA" id="ARBA00023136"/>
    </source>
</evidence>
<evidence type="ECO:0000256" key="1">
    <source>
        <dbReference type="ARBA" id="ARBA00004651"/>
    </source>
</evidence>
<feature type="transmembrane region" description="Helical" evidence="6">
    <location>
        <begin position="53"/>
        <end position="74"/>
    </location>
</feature>
<dbReference type="InterPro" id="IPR050833">
    <property type="entry name" value="Poly_Biosynth_Transport"/>
</dbReference>
<feature type="non-terminal residue" evidence="7">
    <location>
        <position position="1"/>
    </location>
</feature>
<comment type="caution">
    <text evidence="7">The sequence shown here is derived from an EMBL/GenBank/DDBJ whole genome shotgun (WGS) entry which is preliminary data.</text>
</comment>
<dbReference type="PANTHER" id="PTHR30250">
    <property type="entry name" value="PST FAMILY PREDICTED COLANIC ACID TRANSPORTER"/>
    <property type="match status" value="1"/>
</dbReference>
<dbReference type="PANTHER" id="PTHR30250:SF21">
    <property type="entry name" value="LIPID II FLIPPASE MURJ"/>
    <property type="match status" value="1"/>
</dbReference>
<dbReference type="EMBL" id="AMXI01001525">
    <property type="protein sequence ID" value="EKN38401.1"/>
    <property type="molecule type" value="Genomic_DNA"/>
</dbReference>
<evidence type="ECO:0000256" key="4">
    <source>
        <dbReference type="ARBA" id="ARBA00022989"/>
    </source>
</evidence>
<sequence length="204" mass="22448">IPAAVGLGFLADPIYKMLHIGGGVEIMRYGVIVLVLMAVAQIQTTILQSIGKLYAATLYSLIGICFKIFTNYVLIANPSINVMGAIYGSAVGFLIPIILNHRMIKKSLKVKFNIITPAIKPFIAAQIMGFIIVPFHSVVNHGIVTLFNKAYIANAVGTMVAIILGVFVYVYSLILIGGLRKKDLDRMPSRLIKFIPKFVRKRIR</sequence>
<protein>
    <submittedName>
        <fullName evidence="7">Stage V sporulation protein B</fullName>
    </submittedName>
</protein>
<dbReference type="AlphaFoldDB" id="M1ZS55"/>
<dbReference type="PATRIC" id="fig|1232189.3.peg.3745"/>
<organism evidence="7 8">
    <name type="scientific">Clostridium botulinum CFSAN001627</name>
    <dbReference type="NCBI Taxonomy" id="1232189"/>
    <lineage>
        <taxon>Bacteria</taxon>
        <taxon>Bacillati</taxon>
        <taxon>Bacillota</taxon>
        <taxon>Clostridia</taxon>
        <taxon>Eubacteriales</taxon>
        <taxon>Clostridiaceae</taxon>
        <taxon>Clostridium</taxon>
    </lineage>
</organism>
<evidence type="ECO:0000313" key="7">
    <source>
        <dbReference type="EMBL" id="EKN38401.1"/>
    </source>
</evidence>
<keyword evidence="3 6" id="KW-0812">Transmembrane</keyword>
<proteinExistence type="predicted"/>
<gene>
    <name evidence="7" type="ORF">CFSAN001627_24024</name>
</gene>
<keyword evidence="5 6" id="KW-0472">Membrane</keyword>
<comment type="subcellular location">
    <subcellularLocation>
        <location evidence="1">Cell membrane</location>
        <topology evidence="1">Multi-pass membrane protein</topology>
    </subcellularLocation>
</comment>
<evidence type="ECO:0000256" key="3">
    <source>
        <dbReference type="ARBA" id="ARBA00022692"/>
    </source>
</evidence>
<reference evidence="7 8" key="1">
    <citation type="submission" date="2012-10" db="EMBL/GenBank/DDBJ databases">
        <authorList>
            <person name="Strain E.A."/>
            <person name="Brown E."/>
            <person name="Allard M.W."/>
            <person name="Gonzalez-Escalona N."/>
            <person name="Timme R."/>
        </authorList>
    </citation>
    <scope>NUCLEOTIDE SEQUENCE [LARGE SCALE GENOMIC DNA]</scope>
    <source>
        <strain evidence="7 8">CFSAN001627</strain>
    </source>
</reference>
<reference evidence="7 8" key="2">
    <citation type="submission" date="2013-03" db="EMBL/GenBank/DDBJ databases">
        <title>Diversity in Clostridium botulinum.</title>
        <authorList>
            <person name="Timme R.E."/>
            <person name="Allard M."/>
            <person name="Luo Y."/>
            <person name="Strain E."/>
            <person name="Gonzalez-Escalona N."/>
            <person name="Brown E."/>
        </authorList>
    </citation>
    <scope>NUCLEOTIDE SEQUENCE [LARGE SCALE GENOMIC DNA]</scope>
    <source>
        <strain evidence="7 8">CFSAN001627</strain>
    </source>
</reference>
<feature type="transmembrane region" description="Helical" evidence="6">
    <location>
        <begin position="119"/>
        <end position="139"/>
    </location>
</feature>
<dbReference type="GO" id="GO:0005886">
    <property type="term" value="C:plasma membrane"/>
    <property type="evidence" value="ECO:0007669"/>
    <property type="project" value="UniProtKB-SubCell"/>
</dbReference>
<evidence type="ECO:0000256" key="6">
    <source>
        <dbReference type="SAM" id="Phobius"/>
    </source>
</evidence>
<feature type="transmembrane region" description="Helical" evidence="6">
    <location>
        <begin position="151"/>
        <end position="179"/>
    </location>
</feature>
<feature type="transmembrane region" description="Helical" evidence="6">
    <location>
        <begin position="80"/>
        <end position="99"/>
    </location>
</feature>
<feature type="transmembrane region" description="Helical" evidence="6">
    <location>
        <begin position="26"/>
        <end position="46"/>
    </location>
</feature>
<keyword evidence="2" id="KW-1003">Cell membrane</keyword>
<dbReference type="Proteomes" id="UP000011944">
    <property type="component" value="Unassembled WGS sequence"/>
</dbReference>
<name>M1ZS55_CLOBO</name>
<evidence type="ECO:0000256" key="2">
    <source>
        <dbReference type="ARBA" id="ARBA00022475"/>
    </source>
</evidence>